<organism evidence="1 2">
    <name type="scientific">Panagrolaimus sp. PS1159</name>
    <dbReference type="NCBI Taxonomy" id="55785"/>
    <lineage>
        <taxon>Eukaryota</taxon>
        <taxon>Metazoa</taxon>
        <taxon>Ecdysozoa</taxon>
        <taxon>Nematoda</taxon>
        <taxon>Chromadorea</taxon>
        <taxon>Rhabditida</taxon>
        <taxon>Tylenchina</taxon>
        <taxon>Panagrolaimomorpha</taxon>
        <taxon>Panagrolaimoidea</taxon>
        <taxon>Panagrolaimidae</taxon>
        <taxon>Panagrolaimus</taxon>
    </lineage>
</organism>
<sequence>MDGSRRRVSRVRDSSSTIPTVATSPSSNEKKEDDNKHHQQRRHRRNRRNFNDSNSASFTSKLSGLVSRTLMRGLFDESDSGSSNEEGENVNNIKEDKIREGRRRSVLGDFLDNPHTSEDVLANEGDFASGGGIHAPFLYPHHAKEEVPRRNFELIEGNGEEQRKAFILLRPFGWFKTTRDTLQDDFGSIFLLLFLYLLQGIPLGLISAIPLILQSKHVTYGQQAIFSFAYWPFSLKLLWAPIVDAIYIKRIGRRKSWMVPCQYLIGLGLLFISYISPQIIGTESSREETAPNVFMLMMIFLPLNFLAATQDIAVDGWALTMLSRKNVGYASTCNVVGQTIGFFLGNVGLLTLESKDFANKWIRSVPQDYGIVDLPG</sequence>
<evidence type="ECO:0000313" key="1">
    <source>
        <dbReference type="Proteomes" id="UP000887580"/>
    </source>
</evidence>
<protein>
    <submittedName>
        <fullName evidence="2">Acetyl-coenzyme A transporter 1</fullName>
    </submittedName>
</protein>
<reference evidence="2" key="1">
    <citation type="submission" date="2022-11" db="UniProtKB">
        <authorList>
            <consortium name="WormBaseParasite"/>
        </authorList>
    </citation>
    <scope>IDENTIFICATION</scope>
</reference>
<proteinExistence type="predicted"/>
<dbReference type="WBParaSite" id="PS1159_v2.g22996.t2">
    <property type="protein sequence ID" value="PS1159_v2.g22996.t2"/>
    <property type="gene ID" value="PS1159_v2.g22996"/>
</dbReference>
<name>A0AC35G185_9BILA</name>
<dbReference type="Proteomes" id="UP000887580">
    <property type="component" value="Unplaced"/>
</dbReference>
<accession>A0AC35G185</accession>
<evidence type="ECO:0000313" key="2">
    <source>
        <dbReference type="WBParaSite" id="PS1159_v2.g22996.t2"/>
    </source>
</evidence>